<reference evidence="1" key="1">
    <citation type="submission" date="2024-12" db="EMBL/GenBank/DDBJ databases">
        <title>Comparative genomics and development of molecular markers within Purpureocillium lilacinum and among Purpureocillium species.</title>
        <authorList>
            <person name="Yeh Z.-Y."/>
            <person name="Ni N.-T."/>
            <person name="Lo P.-H."/>
            <person name="Mushyakhwo K."/>
            <person name="Lin C.-F."/>
            <person name="Nai Y.-S."/>
        </authorList>
    </citation>
    <scope>NUCLEOTIDE SEQUENCE</scope>
    <source>
        <strain evidence="1">NCHU-NPUST-175</strain>
    </source>
</reference>
<comment type="caution">
    <text evidence="1">The sequence shown here is derived from an EMBL/GenBank/DDBJ whole genome shotgun (WGS) entry which is preliminary data.</text>
</comment>
<organism evidence="1 2">
    <name type="scientific">Purpureocillium lilacinum</name>
    <name type="common">Paecilomyces lilacinus</name>
    <dbReference type="NCBI Taxonomy" id="33203"/>
    <lineage>
        <taxon>Eukaryota</taxon>
        <taxon>Fungi</taxon>
        <taxon>Dikarya</taxon>
        <taxon>Ascomycota</taxon>
        <taxon>Pezizomycotina</taxon>
        <taxon>Sordariomycetes</taxon>
        <taxon>Hypocreomycetidae</taxon>
        <taxon>Hypocreales</taxon>
        <taxon>Ophiocordycipitaceae</taxon>
        <taxon>Purpureocillium</taxon>
    </lineage>
</organism>
<evidence type="ECO:0000313" key="2">
    <source>
        <dbReference type="Proteomes" id="UP001638806"/>
    </source>
</evidence>
<gene>
    <name evidence="1" type="ORF">ACCO45_008740</name>
</gene>
<accession>A0ACC4DHW8</accession>
<name>A0ACC4DHW8_PURLI</name>
<dbReference type="Proteomes" id="UP001638806">
    <property type="component" value="Unassembled WGS sequence"/>
</dbReference>
<protein>
    <submittedName>
        <fullName evidence="1">Uncharacterized protein</fullName>
    </submittedName>
</protein>
<proteinExistence type="predicted"/>
<evidence type="ECO:0000313" key="1">
    <source>
        <dbReference type="EMBL" id="KAL3955894.1"/>
    </source>
</evidence>
<dbReference type="EMBL" id="JBGNUJ010000008">
    <property type="protein sequence ID" value="KAL3955894.1"/>
    <property type="molecule type" value="Genomic_DNA"/>
</dbReference>
<keyword evidence="2" id="KW-1185">Reference proteome</keyword>
<sequence>MGAHPALRTSAPSPSHHHKQHTHSPGIGIREPSAAVGPSYGGRPALARAECRAGCSRKFKDQLSLRWGLRLYYRKPMRPCGRQTIIIQNLALPPPLL</sequence>